<dbReference type="GO" id="GO:0004185">
    <property type="term" value="F:serine-type carboxypeptidase activity"/>
    <property type="evidence" value="ECO:0007669"/>
    <property type="project" value="InterPro"/>
</dbReference>
<dbReference type="InterPro" id="IPR004314">
    <property type="entry name" value="Neprosin"/>
</dbReference>
<dbReference type="GO" id="GO:0006508">
    <property type="term" value="P:proteolysis"/>
    <property type="evidence" value="ECO:0007669"/>
    <property type="project" value="InterPro"/>
</dbReference>
<organism evidence="2 3">
    <name type="scientific">Coptis chinensis</name>
    <dbReference type="NCBI Taxonomy" id="261450"/>
    <lineage>
        <taxon>Eukaryota</taxon>
        <taxon>Viridiplantae</taxon>
        <taxon>Streptophyta</taxon>
        <taxon>Embryophyta</taxon>
        <taxon>Tracheophyta</taxon>
        <taxon>Spermatophyta</taxon>
        <taxon>Magnoliopsida</taxon>
        <taxon>Ranunculales</taxon>
        <taxon>Ranunculaceae</taxon>
        <taxon>Coptidoideae</taxon>
        <taxon>Coptis</taxon>
    </lineage>
</organism>
<dbReference type="EMBL" id="JADFTS010000003">
    <property type="protein sequence ID" value="KAF9615929.1"/>
    <property type="molecule type" value="Genomic_DNA"/>
</dbReference>
<reference evidence="2 3" key="1">
    <citation type="submission" date="2020-10" db="EMBL/GenBank/DDBJ databases">
        <title>The Coptis chinensis genome and diversification of protoberbering-type alkaloids.</title>
        <authorList>
            <person name="Wang B."/>
            <person name="Shu S."/>
            <person name="Song C."/>
            <person name="Liu Y."/>
        </authorList>
    </citation>
    <scope>NUCLEOTIDE SEQUENCE [LARGE SCALE GENOMIC DNA]</scope>
    <source>
        <strain evidence="2">HL-2020</strain>
        <tissue evidence="2">Leaf</tissue>
    </source>
</reference>
<feature type="domain" description="Neprosin PEP catalytic" evidence="1">
    <location>
        <begin position="1"/>
        <end position="208"/>
    </location>
</feature>
<evidence type="ECO:0000313" key="2">
    <source>
        <dbReference type="EMBL" id="KAF9615929.1"/>
    </source>
</evidence>
<dbReference type="AlphaFoldDB" id="A0A835IF00"/>
<dbReference type="InterPro" id="IPR029058">
    <property type="entry name" value="AB_hydrolase_fold"/>
</dbReference>
<dbReference type="Gene3D" id="3.40.50.1820">
    <property type="entry name" value="alpha/beta hydrolase"/>
    <property type="match status" value="1"/>
</dbReference>
<protein>
    <recommendedName>
        <fullName evidence="1">Neprosin PEP catalytic domain-containing protein</fullName>
    </recommendedName>
</protein>
<evidence type="ECO:0000259" key="1">
    <source>
        <dbReference type="PROSITE" id="PS52045"/>
    </source>
</evidence>
<dbReference type="PANTHER" id="PTHR31589">
    <property type="entry name" value="PROTEIN, PUTATIVE (DUF239)-RELATED-RELATED"/>
    <property type="match status" value="1"/>
</dbReference>
<dbReference type="InterPro" id="IPR053168">
    <property type="entry name" value="Glutamic_endopeptidase"/>
</dbReference>
<comment type="caution">
    <text evidence="2">The sequence shown here is derived from an EMBL/GenBank/DDBJ whole genome shotgun (WGS) entry which is preliminary data.</text>
</comment>
<dbReference type="PROSITE" id="PS52045">
    <property type="entry name" value="NEPROSIN_PEP_CD"/>
    <property type="match status" value="1"/>
</dbReference>
<sequence>MSIENGTPDYFNCIHAGWAGKGNNKGCYNYFNCAGGFVQVDKDHPIGRVLPTSIYDQTPIEIPLLIHQDKSTKDWWLVNLDNKSLSYGYWPMELLPQLTGGALSVAWGGVRRSNQNALITNLPDFNGTFPSKHYSGRHINISATFWQVSNIIYLDSPAGVGLSYSENQDDYYTGDIKTAYGTHTFLLKNIIPYPIVSIIAFGNPSSLALNVSSSQSVF</sequence>
<dbReference type="Pfam" id="PF03080">
    <property type="entry name" value="Neprosin"/>
    <property type="match status" value="1"/>
</dbReference>
<dbReference type="Proteomes" id="UP000631114">
    <property type="component" value="Unassembled WGS sequence"/>
</dbReference>
<proteinExistence type="predicted"/>
<evidence type="ECO:0000313" key="3">
    <source>
        <dbReference type="Proteomes" id="UP000631114"/>
    </source>
</evidence>
<dbReference type="SUPFAM" id="SSF53474">
    <property type="entry name" value="alpha/beta-Hydrolases"/>
    <property type="match status" value="1"/>
</dbReference>
<keyword evidence="3" id="KW-1185">Reference proteome</keyword>
<dbReference type="OrthoDB" id="1303932at2759"/>
<gene>
    <name evidence="2" type="ORF">IFM89_027175</name>
</gene>
<name>A0A835IF00_9MAGN</name>
<accession>A0A835IF00</accession>